<gene>
    <name evidence="2" type="ORF">A2V49_00810</name>
</gene>
<dbReference type="Proteomes" id="UP000178615">
    <property type="component" value="Unassembled WGS sequence"/>
</dbReference>
<protein>
    <submittedName>
        <fullName evidence="2">Uncharacterized protein</fullName>
    </submittedName>
</protein>
<evidence type="ECO:0000313" key="3">
    <source>
        <dbReference type="Proteomes" id="UP000178615"/>
    </source>
</evidence>
<accession>A0A1F4UM99</accession>
<organism evidence="2 3">
    <name type="scientific">candidate division WWE3 bacterium RBG_19FT_COMBO_34_6</name>
    <dbReference type="NCBI Taxonomy" id="1802612"/>
    <lineage>
        <taxon>Bacteria</taxon>
        <taxon>Katanobacteria</taxon>
    </lineage>
</organism>
<feature type="transmembrane region" description="Helical" evidence="1">
    <location>
        <begin position="16"/>
        <end position="36"/>
    </location>
</feature>
<sequence length="167" mass="18999">MGIRSYASRVTPLSKAIALILFVSLPFTGFFIGVNYKNNLAAIYSRCRQNIVKPLDKIPVPASYYESSKYKLETMKTFKGVIKKEEVPKELELGDYWYFLYFDEPYLCTQCATGFPVFMEKIEIWSTGKIPVNLDNYINKHVITAGTLGWGYAESTIFSAEAIAELE</sequence>
<dbReference type="EMBL" id="MEUV01000042">
    <property type="protein sequence ID" value="OGC45333.1"/>
    <property type="molecule type" value="Genomic_DNA"/>
</dbReference>
<keyword evidence="1" id="KW-1133">Transmembrane helix</keyword>
<reference evidence="2 3" key="1">
    <citation type="journal article" date="2016" name="Nat. Commun.">
        <title>Thousands of microbial genomes shed light on interconnected biogeochemical processes in an aquifer system.</title>
        <authorList>
            <person name="Anantharaman K."/>
            <person name="Brown C.T."/>
            <person name="Hug L.A."/>
            <person name="Sharon I."/>
            <person name="Castelle C.J."/>
            <person name="Probst A.J."/>
            <person name="Thomas B.C."/>
            <person name="Singh A."/>
            <person name="Wilkins M.J."/>
            <person name="Karaoz U."/>
            <person name="Brodie E.L."/>
            <person name="Williams K.H."/>
            <person name="Hubbard S.S."/>
            <person name="Banfield J.F."/>
        </authorList>
    </citation>
    <scope>NUCLEOTIDE SEQUENCE [LARGE SCALE GENOMIC DNA]</scope>
</reference>
<evidence type="ECO:0000256" key="1">
    <source>
        <dbReference type="SAM" id="Phobius"/>
    </source>
</evidence>
<name>A0A1F4UM99_UNCKA</name>
<proteinExistence type="predicted"/>
<comment type="caution">
    <text evidence="2">The sequence shown here is derived from an EMBL/GenBank/DDBJ whole genome shotgun (WGS) entry which is preliminary data.</text>
</comment>
<keyword evidence="1" id="KW-0472">Membrane</keyword>
<evidence type="ECO:0000313" key="2">
    <source>
        <dbReference type="EMBL" id="OGC45333.1"/>
    </source>
</evidence>
<keyword evidence="1" id="KW-0812">Transmembrane</keyword>
<dbReference type="AlphaFoldDB" id="A0A1F4UM99"/>